<dbReference type="PROSITE" id="PS50206">
    <property type="entry name" value="RHODANESE_3"/>
    <property type="match status" value="1"/>
</dbReference>
<accession>A0A7W6E428</accession>
<dbReference type="InterPro" id="IPR036873">
    <property type="entry name" value="Rhodanese-like_dom_sf"/>
</dbReference>
<dbReference type="Gene3D" id="3.40.250.10">
    <property type="entry name" value="Rhodanese-like domain"/>
    <property type="match status" value="1"/>
</dbReference>
<reference evidence="3 4" key="1">
    <citation type="submission" date="2020-08" db="EMBL/GenBank/DDBJ databases">
        <title>Genomic Encyclopedia of Type Strains, Phase IV (KMG-IV): sequencing the most valuable type-strain genomes for metagenomic binning, comparative biology and taxonomic classification.</title>
        <authorList>
            <person name="Goeker M."/>
        </authorList>
    </citation>
    <scope>NUCLEOTIDE SEQUENCE [LARGE SCALE GENOMIC DNA]</scope>
    <source>
        <strain evidence="3 4">DSM 102234</strain>
    </source>
</reference>
<gene>
    <name evidence="3" type="ORF">GGR95_002031</name>
</gene>
<evidence type="ECO:0000256" key="1">
    <source>
        <dbReference type="SAM" id="SignalP"/>
    </source>
</evidence>
<name>A0A7W6E428_9RHOB</name>
<feature type="signal peptide" evidence="1">
    <location>
        <begin position="1"/>
        <end position="23"/>
    </location>
</feature>
<sequence length="205" mass="22066">MIKIFVMFAAVLVVQVGTGVAKADPSLGQASFVFDGETVEITPNSADAVKYTSRFARLTASCDPNCIAPQSAAVGIETVIEPQVLEFLENTVGEGTGLLVDARMPEDRALGFIPGSVNLPHAAMAKREDEGARQPILMALGARSFEDVYNFADAQNLMIYDNGPSQNDAGELIAHLLEVGYPPEKIRYYRGGMQVWSVLALTVQE</sequence>
<dbReference type="RefSeq" id="WP_184565377.1">
    <property type="nucleotide sequence ID" value="NZ_JACIEI010000005.1"/>
</dbReference>
<dbReference type="CDD" id="cd00158">
    <property type="entry name" value="RHOD"/>
    <property type="match status" value="1"/>
</dbReference>
<dbReference type="EMBL" id="JACIEI010000005">
    <property type="protein sequence ID" value="MBB3994386.1"/>
    <property type="molecule type" value="Genomic_DNA"/>
</dbReference>
<dbReference type="Proteomes" id="UP000530268">
    <property type="component" value="Unassembled WGS sequence"/>
</dbReference>
<dbReference type="AlphaFoldDB" id="A0A7W6E428"/>
<protein>
    <submittedName>
        <fullName evidence="3">Rhodanese-related sulfurtransferase</fullName>
    </submittedName>
</protein>
<evidence type="ECO:0000259" key="2">
    <source>
        <dbReference type="PROSITE" id="PS50206"/>
    </source>
</evidence>
<keyword evidence="4" id="KW-1185">Reference proteome</keyword>
<evidence type="ECO:0000313" key="4">
    <source>
        <dbReference type="Proteomes" id="UP000530268"/>
    </source>
</evidence>
<dbReference type="InterPro" id="IPR001763">
    <property type="entry name" value="Rhodanese-like_dom"/>
</dbReference>
<keyword evidence="1" id="KW-0732">Signal</keyword>
<feature type="domain" description="Rhodanese" evidence="2">
    <location>
        <begin position="93"/>
        <end position="205"/>
    </location>
</feature>
<dbReference type="Pfam" id="PF00581">
    <property type="entry name" value="Rhodanese"/>
    <property type="match status" value="1"/>
</dbReference>
<feature type="chain" id="PRO_5030880233" evidence="1">
    <location>
        <begin position="24"/>
        <end position="205"/>
    </location>
</feature>
<proteinExistence type="predicted"/>
<dbReference type="GO" id="GO:0016740">
    <property type="term" value="F:transferase activity"/>
    <property type="evidence" value="ECO:0007669"/>
    <property type="project" value="UniProtKB-KW"/>
</dbReference>
<dbReference type="SMART" id="SM00450">
    <property type="entry name" value="RHOD"/>
    <property type="match status" value="1"/>
</dbReference>
<keyword evidence="3" id="KW-0808">Transferase</keyword>
<organism evidence="3 4">
    <name type="scientific">Sulfitobacter undariae</name>
    <dbReference type="NCBI Taxonomy" id="1563671"/>
    <lineage>
        <taxon>Bacteria</taxon>
        <taxon>Pseudomonadati</taxon>
        <taxon>Pseudomonadota</taxon>
        <taxon>Alphaproteobacteria</taxon>
        <taxon>Rhodobacterales</taxon>
        <taxon>Roseobacteraceae</taxon>
        <taxon>Sulfitobacter</taxon>
    </lineage>
</organism>
<evidence type="ECO:0000313" key="3">
    <source>
        <dbReference type="EMBL" id="MBB3994386.1"/>
    </source>
</evidence>
<comment type="caution">
    <text evidence="3">The sequence shown here is derived from an EMBL/GenBank/DDBJ whole genome shotgun (WGS) entry which is preliminary data.</text>
</comment>
<dbReference type="SUPFAM" id="SSF52821">
    <property type="entry name" value="Rhodanese/Cell cycle control phosphatase"/>
    <property type="match status" value="1"/>
</dbReference>